<evidence type="ECO:0000256" key="1">
    <source>
        <dbReference type="ARBA" id="ARBA00007317"/>
    </source>
</evidence>
<reference evidence="4" key="1">
    <citation type="journal article" date="2015" name="Nature">
        <title>Complex archaea that bridge the gap between prokaryotes and eukaryotes.</title>
        <authorList>
            <person name="Spang A."/>
            <person name="Saw J.H."/>
            <person name="Jorgensen S.L."/>
            <person name="Zaremba-Niedzwiedzka K."/>
            <person name="Martijn J."/>
            <person name="Lind A.E."/>
            <person name="van Eijk R."/>
            <person name="Schleper C."/>
            <person name="Guy L."/>
            <person name="Ettema T.J."/>
        </authorList>
    </citation>
    <scope>NUCLEOTIDE SEQUENCE</scope>
</reference>
<organism evidence="4">
    <name type="scientific">marine sediment metagenome</name>
    <dbReference type="NCBI Taxonomy" id="412755"/>
    <lineage>
        <taxon>unclassified sequences</taxon>
        <taxon>metagenomes</taxon>
        <taxon>ecological metagenomes</taxon>
    </lineage>
</organism>
<dbReference type="InterPro" id="IPR036625">
    <property type="entry name" value="E3-bd_dom_sf"/>
</dbReference>
<name>A0A0F9S6H8_9ZZZZ</name>
<evidence type="ECO:0000313" key="4">
    <source>
        <dbReference type="EMBL" id="KKN64475.1"/>
    </source>
</evidence>
<dbReference type="Gene3D" id="4.10.320.10">
    <property type="entry name" value="E3-binding domain"/>
    <property type="match status" value="1"/>
</dbReference>
<evidence type="ECO:0000256" key="2">
    <source>
        <dbReference type="SAM" id="MobiDB-lite"/>
    </source>
</evidence>
<dbReference type="SUPFAM" id="SSF47005">
    <property type="entry name" value="Peripheral subunit-binding domain of 2-oxo acid dehydrogenase complex"/>
    <property type="match status" value="1"/>
</dbReference>
<proteinExistence type="inferred from homology"/>
<feature type="compositionally biased region" description="Basic and acidic residues" evidence="2">
    <location>
        <begin position="125"/>
        <end position="138"/>
    </location>
</feature>
<accession>A0A0F9S6H8</accession>
<gene>
    <name evidence="4" type="ORF">LCGC14_0490880</name>
</gene>
<comment type="caution">
    <text evidence="4">The sequence shown here is derived from an EMBL/GenBank/DDBJ whole genome shotgun (WGS) entry which is preliminary data.</text>
</comment>
<comment type="similarity">
    <text evidence="1">Belongs to the 2-oxoacid dehydrogenase family.</text>
</comment>
<dbReference type="AlphaFoldDB" id="A0A0F9S6H8"/>
<dbReference type="Pfam" id="PF02817">
    <property type="entry name" value="E3_binding"/>
    <property type="match status" value="1"/>
</dbReference>
<feature type="region of interest" description="Disordered" evidence="2">
    <location>
        <begin position="124"/>
        <end position="157"/>
    </location>
</feature>
<dbReference type="GO" id="GO:0016746">
    <property type="term" value="F:acyltransferase activity"/>
    <property type="evidence" value="ECO:0007669"/>
    <property type="project" value="InterPro"/>
</dbReference>
<protein>
    <recommendedName>
        <fullName evidence="3">Peripheral subunit-binding (PSBD) domain-containing protein</fullName>
    </recommendedName>
</protein>
<dbReference type="PROSITE" id="PS51826">
    <property type="entry name" value="PSBD"/>
    <property type="match status" value="1"/>
</dbReference>
<sequence length="157" mass="17080">MPQATPGARKLAKELGVDLDNVQGSGKSGYIVEADVRRMVVNAPNGRPEQGPPFTHEMKEDFDGEVYPVSELYKMRFRQDDPVTGDMVGEDLLAIRPKAAGGKFRSHDGVLGFFVADRGYFGEPAEVKPKDEPDETGHRPALSEPTTDAADSFAVSE</sequence>
<dbReference type="EMBL" id="LAZR01000553">
    <property type="protein sequence ID" value="KKN64475.1"/>
    <property type="molecule type" value="Genomic_DNA"/>
</dbReference>
<evidence type="ECO:0000259" key="3">
    <source>
        <dbReference type="PROSITE" id="PS51826"/>
    </source>
</evidence>
<dbReference type="InterPro" id="IPR004167">
    <property type="entry name" value="PSBD"/>
</dbReference>
<feature type="domain" description="Peripheral subunit-binding (PSBD)" evidence="3">
    <location>
        <begin position="3"/>
        <end position="40"/>
    </location>
</feature>